<dbReference type="GO" id="GO:0015344">
    <property type="term" value="F:siderophore uptake transmembrane transporter activity"/>
    <property type="evidence" value="ECO:0007669"/>
    <property type="project" value="TreeGrafter"/>
</dbReference>
<evidence type="ECO:0000256" key="11">
    <source>
        <dbReference type="RuleBase" id="RU003357"/>
    </source>
</evidence>
<dbReference type="Pfam" id="PF07715">
    <property type="entry name" value="Plug"/>
    <property type="match status" value="1"/>
</dbReference>
<proteinExistence type="inferred from homology"/>
<dbReference type="InterPro" id="IPR039426">
    <property type="entry name" value="TonB-dep_rcpt-like"/>
</dbReference>
<feature type="domain" description="TonB-dependent receptor-like beta-barrel" evidence="14">
    <location>
        <begin position="280"/>
        <end position="729"/>
    </location>
</feature>
<dbReference type="PROSITE" id="PS52016">
    <property type="entry name" value="TONB_DEPENDENT_REC_3"/>
    <property type="match status" value="1"/>
</dbReference>
<reference evidence="16 17" key="1">
    <citation type="submission" date="2012-11" db="EMBL/GenBank/DDBJ databases">
        <title>Whole genome sequence of Gluconacetobacter europaeus NBRC3261.</title>
        <authorList>
            <person name="Azuma Y."/>
            <person name="Higashiura N."/>
            <person name="Hirakawa H."/>
            <person name="Matsushita K."/>
        </authorList>
    </citation>
    <scope>NUCLEOTIDE SEQUENCE [LARGE SCALE GENOMIC DNA]</scope>
    <source>
        <strain evidence="16 17">NBRC 3261</strain>
    </source>
</reference>
<evidence type="ECO:0000256" key="4">
    <source>
        <dbReference type="ARBA" id="ARBA00022452"/>
    </source>
</evidence>
<dbReference type="RefSeq" id="WP_048850093.1">
    <property type="nucleotide sequence ID" value="NZ_BANI01000029.1"/>
</dbReference>
<dbReference type="Proteomes" id="UP000032675">
    <property type="component" value="Unassembled WGS sequence"/>
</dbReference>
<evidence type="ECO:0000313" key="16">
    <source>
        <dbReference type="EMBL" id="GAN95545.1"/>
    </source>
</evidence>
<keyword evidence="13" id="KW-0732">Signal</keyword>
<dbReference type="NCBIfam" id="TIGR01783">
    <property type="entry name" value="TonB-siderophor"/>
    <property type="match status" value="1"/>
</dbReference>
<evidence type="ECO:0000256" key="7">
    <source>
        <dbReference type="ARBA" id="ARBA00023136"/>
    </source>
</evidence>
<organism evidence="16 17">
    <name type="scientific">Komagataeibacter europaeus NBRC 3261</name>
    <dbReference type="NCBI Taxonomy" id="1234669"/>
    <lineage>
        <taxon>Bacteria</taxon>
        <taxon>Pseudomonadati</taxon>
        <taxon>Pseudomonadota</taxon>
        <taxon>Alphaproteobacteria</taxon>
        <taxon>Acetobacterales</taxon>
        <taxon>Acetobacteraceae</taxon>
        <taxon>Komagataeibacter</taxon>
    </lineage>
</organism>
<keyword evidence="8 16" id="KW-0675">Receptor</keyword>
<gene>
    <name evidence="16" type="ORF">Geu3261_0029_026</name>
</gene>
<evidence type="ECO:0000256" key="13">
    <source>
        <dbReference type="SAM" id="SignalP"/>
    </source>
</evidence>
<dbReference type="GO" id="GO:0038023">
    <property type="term" value="F:signaling receptor activity"/>
    <property type="evidence" value="ECO:0007669"/>
    <property type="project" value="InterPro"/>
</dbReference>
<dbReference type="Gene3D" id="2.40.170.20">
    <property type="entry name" value="TonB-dependent receptor, beta-barrel domain"/>
    <property type="match status" value="1"/>
</dbReference>
<dbReference type="InterPro" id="IPR037066">
    <property type="entry name" value="Plug_dom_sf"/>
</dbReference>
<dbReference type="SUPFAM" id="SSF56935">
    <property type="entry name" value="Porins"/>
    <property type="match status" value="1"/>
</dbReference>
<dbReference type="PANTHER" id="PTHR32552">
    <property type="entry name" value="FERRICHROME IRON RECEPTOR-RELATED"/>
    <property type="match status" value="1"/>
</dbReference>
<keyword evidence="7 10" id="KW-0472">Membrane</keyword>
<dbReference type="InterPro" id="IPR036942">
    <property type="entry name" value="Beta-barrel_TonB_sf"/>
</dbReference>
<evidence type="ECO:0000256" key="9">
    <source>
        <dbReference type="ARBA" id="ARBA00023237"/>
    </source>
</evidence>
<dbReference type="Pfam" id="PF00593">
    <property type="entry name" value="TonB_dep_Rec_b-barrel"/>
    <property type="match status" value="1"/>
</dbReference>
<keyword evidence="6 11" id="KW-0798">TonB box</keyword>
<keyword evidence="4 10" id="KW-1134">Transmembrane beta strand</keyword>
<dbReference type="EMBL" id="BANI01000029">
    <property type="protein sequence ID" value="GAN95545.1"/>
    <property type="molecule type" value="Genomic_DNA"/>
</dbReference>
<feature type="signal peptide" evidence="13">
    <location>
        <begin position="1"/>
        <end position="28"/>
    </location>
</feature>
<protein>
    <submittedName>
        <fullName evidence="16">Ferrichrome siderophore receptor FcuA</fullName>
    </submittedName>
</protein>
<evidence type="ECO:0000259" key="14">
    <source>
        <dbReference type="Pfam" id="PF00593"/>
    </source>
</evidence>
<evidence type="ECO:0000256" key="12">
    <source>
        <dbReference type="SAM" id="MobiDB-lite"/>
    </source>
</evidence>
<dbReference type="AlphaFoldDB" id="A0A0D6PXP6"/>
<evidence type="ECO:0000256" key="6">
    <source>
        <dbReference type="ARBA" id="ARBA00023077"/>
    </source>
</evidence>
<evidence type="ECO:0000256" key="5">
    <source>
        <dbReference type="ARBA" id="ARBA00022692"/>
    </source>
</evidence>
<evidence type="ECO:0000313" key="17">
    <source>
        <dbReference type="Proteomes" id="UP000032675"/>
    </source>
</evidence>
<evidence type="ECO:0000256" key="2">
    <source>
        <dbReference type="ARBA" id="ARBA00009810"/>
    </source>
</evidence>
<keyword evidence="9 10" id="KW-0998">Cell outer membrane</keyword>
<dbReference type="InterPro" id="IPR000531">
    <property type="entry name" value="Beta-barrel_TonB"/>
</dbReference>
<keyword evidence="5 10" id="KW-0812">Transmembrane</keyword>
<feature type="chain" id="PRO_5002310218" evidence="13">
    <location>
        <begin position="29"/>
        <end position="759"/>
    </location>
</feature>
<evidence type="ECO:0000256" key="1">
    <source>
        <dbReference type="ARBA" id="ARBA00004571"/>
    </source>
</evidence>
<name>A0A0D6PXP6_KOMEU</name>
<dbReference type="InterPro" id="IPR012910">
    <property type="entry name" value="Plug_dom"/>
</dbReference>
<comment type="caution">
    <text evidence="16">The sequence shown here is derived from an EMBL/GenBank/DDBJ whole genome shotgun (WGS) entry which is preliminary data.</text>
</comment>
<comment type="similarity">
    <text evidence="2 10 11">Belongs to the TonB-dependent receptor family.</text>
</comment>
<feature type="domain" description="TonB-dependent receptor plug" evidence="15">
    <location>
        <begin position="108"/>
        <end position="203"/>
    </location>
</feature>
<comment type="subcellular location">
    <subcellularLocation>
        <location evidence="1 10">Cell outer membrane</location>
        <topology evidence="1 10">Multi-pass membrane protein</topology>
    </subcellularLocation>
</comment>
<evidence type="ECO:0000256" key="3">
    <source>
        <dbReference type="ARBA" id="ARBA00022448"/>
    </source>
</evidence>
<evidence type="ECO:0000256" key="10">
    <source>
        <dbReference type="PROSITE-ProRule" id="PRU01360"/>
    </source>
</evidence>
<feature type="region of interest" description="Disordered" evidence="12">
    <location>
        <begin position="29"/>
        <end position="76"/>
    </location>
</feature>
<dbReference type="Gene3D" id="2.170.130.10">
    <property type="entry name" value="TonB-dependent receptor, plug domain"/>
    <property type="match status" value="1"/>
</dbReference>
<dbReference type="GO" id="GO:0009279">
    <property type="term" value="C:cell outer membrane"/>
    <property type="evidence" value="ECO:0007669"/>
    <property type="project" value="UniProtKB-SubCell"/>
</dbReference>
<dbReference type="InterPro" id="IPR010105">
    <property type="entry name" value="TonB_sidphr_rcpt"/>
</dbReference>
<dbReference type="CDD" id="cd01347">
    <property type="entry name" value="ligand_gated_channel"/>
    <property type="match status" value="1"/>
</dbReference>
<sequence length="759" mass="81351">MSLRTLCLSTICAASLLAGVDAPVAARAATGGDTAVPQKVKPASTPRARPARAPADGTAAQADTTPDATPDAPPARHEDMVVTAARRNRMYVSSGGDLGALGKKKGLDVPFNIRSYNSSLILNQQSQTLGDVLLNDPTVRTTMGYGNYAQLFQIRGFTLYGDDVAIDGLYGVTPRQLVSPQLYDSVQVLNGASAFLNGAAPGGSAIGGNVNLIPKRAAATDITRITGDYTSGGQGGGAFDVSRRFGRDHAFGFRFNAAGMDGQTAIKGERRDDVALGAAFDWHNDDTRIDMNMNYQKQQVYGGRSAIIVSSLADGMPAPKATSPSENWGQRWAYTDLSYLFGTLNIEHDFGSHITAYGKFGAQGGNEMGNYATTTLTNSRTGAGTVGAMADAYNVMNEATQAGIHAHVTTGPIKHEINAGGSAIWEESDAVYSMSLISQAGNIYHPTQFTPQETYSGGSLNNPGRVAWNKLYSLFLSDTMTFWHDRIALTGGFRYQDILSDSFAYGTGTLSTHYDAAAFSPVIGLVIHPVKHAALYFNRIQGLSAGQTVGATYVNAGQVFAPYQSTQYEVGAKYDVGRFAAGVAFFQTSMPQGMTEAYGNTGQMLYTQNGRQRNRGMELTFNGEILRGLRFNGGLTLIDAKQMNTAGGEYNGKTVIGVPNYTINGNLEYDVPFIKGLTLVGRVISTGKQQFNNANSTHLPAWSRFDLGARYTFLAAKKPLTARFEVDNIGNQRYWASVYQSDLVMGDPETFKFSISADL</sequence>
<accession>A0A0D6PXP6</accession>
<keyword evidence="3 10" id="KW-0813">Transport</keyword>
<evidence type="ECO:0000256" key="8">
    <source>
        <dbReference type="ARBA" id="ARBA00023170"/>
    </source>
</evidence>
<feature type="compositionally biased region" description="Low complexity" evidence="12">
    <location>
        <begin position="42"/>
        <end position="70"/>
    </location>
</feature>
<dbReference type="PANTHER" id="PTHR32552:SF82">
    <property type="entry name" value="FCUA PROTEIN"/>
    <property type="match status" value="1"/>
</dbReference>
<evidence type="ECO:0000259" key="15">
    <source>
        <dbReference type="Pfam" id="PF07715"/>
    </source>
</evidence>
<dbReference type="GO" id="GO:0015891">
    <property type="term" value="P:siderophore transport"/>
    <property type="evidence" value="ECO:0007669"/>
    <property type="project" value="InterPro"/>
</dbReference>